<name>A0A087BI68_9BIFI</name>
<feature type="transmembrane region" description="Helical" evidence="6">
    <location>
        <begin position="74"/>
        <end position="92"/>
    </location>
</feature>
<feature type="transmembrane region" description="Helical" evidence="6">
    <location>
        <begin position="779"/>
        <end position="806"/>
    </location>
</feature>
<dbReference type="SUPFAM" id="SSF81665">
    <property type="entry name" value="Calcium ATPase, transmembrane domain M"/>
    <property type="match status" value="1"/>
</dbReference>
<dbReference type="InterPro" id="IPR008250">
    <property type="entry name" value="ATPase_P-typ_transduc_dom_A_sf"/>
</dbReference>
<dbReference type="InterPro" id="IPR023214">
    <property type="entry name" value="HAD_sf"/>
</dbReference>
<feature type="transmembrane region" description="Helical" evidence="6">
    <location>
        <begin position="45"/>
        <end position="68"/>
    </location>
</feature>
<dbReference type="eggNOG" id="COG0474">
    <property type="taxonomic scope" value="Bacteria"/>
</dbReference>
<proteinExistence type="predicted"/>
<keyword evidence="8" id="KW-0378">Hydrolase</keyword>
<dbReference type="PRINTS" id="PR00119">
    <property type="entry name" value="CATATPASE"/>
</dbReference>
<dbReference type="SUPFAM" id="SSF56784">
    <property type="entry name" value="HAD-like"/>
    <property type="match status" value="1"/>
</dbReference>
<keyword evidence="9" id="KW-1185">Reference proteome</keyword>
<feature type="domain" description="P-type ATPase A" evidence="7">
    <location>
        <begin position="110"/>
        <end position="203"/>
    </location>
</feature>
<dbReference type="InterPro" id="IPR023298">
    <property type="entry name" value="ATPase_P-typ_TM_dom_sf"/>
</dbReference>
<feature type="transmembrane region" description="Helical" evidence="6">
    <location>
        <begin position="654"/>
        <end position="674"/>
    </location>
</feature>
<dbReference type="PRINTS" id="PR00120">
    <property type="entry name" value="HATPASE"/>
</dbReference>
<dbReference type="NCBIfam" id="TIGR01494">
    <property type="entry name" value="ATPase_P-type"/>
    <property type="match status" value="2"/>
</dbReference>
<dbReference type="InterPro" id="IPR044492">
    <property type="entry name" value="P_typ_ATPase_HD_dom"/>
</dbReference>
<dbReference type="SFLD" id="SFLDF00027">
    <property type="entry name" value="p-type_atpase"/>
    <property type="match status" value="1"/>
</dbReference>
<evidence type="ECO:0000259" key="7">
    <source>
        <dbReference type="Pfam" id="PF00122"/>
    </source>
</evidence>
<dbReference type="SUPFAM" id="SSF81653">
    <property type="entry name" value="Calcium ATPase, transduction domain A"/>
    <property type="match status" value="1"/>
</dbReference>
<dbReference type="Gene3D" id="2.70.150.10">
    <property type="entry name" value="Calcium-transporting ATPase, cytoplasmic transduction domain A"/>
    <property type="match status" value="1"/>
</dbReference>
<feature type="transmembrane region" description="Helical" evidence="6">
    <location>
        <begin position="218"/>
        <end position="239"/>
    </location>
</feature>
<dbReference type="Gene3D" id="3.40.50.1000">
    <property type="entry name" value="HAD superfamily/HAD-like"/>
    <property type="match status" value="1"/>
</dbReference>
<dbReference type="STRING" id="78345.BMERY_0137"/>
<feature type="transmembrane region" description="Helical" evidence="6">
    <location>
        <begin position="259"/>
        <end position="285"/>
    </location>
</feature>
<dbReference type="CDD" id="cd02609">
    <property type="entry name" value="P-type_ATPase"/>
    <property type="match status" value="1"/>
</dbReference>
<dbReference type="Pfam" id="PF00122">
    <property type="entry name" value="E1-E2_ATPase"/>
    <property type="match status" value="1"/>
</dbReference>
<keyword evidence="2 6" id="KW-0812">Transmembrane</keyword>
<dbReference type="GO" id="GO:0016887">
    <property type="term" value="F:ATP hydrolysis activity"/>
    <property type="evidence" value="ECO:0007669"/>
    <property type="project" value="InterPro"/>
</dbReference>
<dbReference type="EMBL" id="JGZC01000005">
    <property type="protein sequence ID" value="KFI70718.1"/>
    <property type="molecule type" value="Genomic_DNA"/>
</dbReference>
<gene>
    <name evidence="8" type="ORF">BMERY_0137</name>
</gene>
<dbReference type="RefSeq" id="WP_033523856.1">
    <property type="nucleotide sequence ID" value="NZ_CADAXU010000001.1"/>
</dbReference>
<dbReference type="Pfam" id="PF00702">
    <property type="entry name" value="Hydrolase"/>
    <property type="match status" value="1"/>
</dbReference>
<comment type="subcellular location">
    <subcellularLocation>
        <location evidence="1">Cell membrane</location>
        <topology evidence="1">Multi-pass membrane protein</topology>
    </subcellularLocation>
</comment>
<evidence type="ECO:0000256" key="2">
    <source>
        <dbReference type="ARBA" id="ARBA00022692"/>
    </source>
</evidence>
<keyword evidence="3" id="KW-1278">Translocase</keyword>
<evidence type="ECO:0000256" key="6">
    <source>
        <dbReference type="SAM" id="Phobius"/>
    </source>
</evidence>
<dbReference type="AlphaFoldDB" id="A0A087BI68"/>
<dbReference type="InterPro" id="IPR059000">
    <property type="entry name" value="ATPase_P-type_domA"/>
</dbReference>
<keyword evidence="5 6" id="KW-0472">Membrane</keyword>
<dbReference type="InterPro" id="IPR023299">
    <property type="entry name" value="ATPase_P-typ_cyto_dom_N"/>
</dbReference>
<evidence type="ECO:0000256" key="3">
    <source>
        <dbReference type="ARBA" id="ARBA00022967"/>
    </source>
</evidence>
<dbReference type="InterPro" id="IPR036412">
    <property type="entry name" value="HAD-like_sf"/>
</dbReference>
<dbReference type="PROSITE" id="PS00154">
    <property type="entry name" value="ATPASE_E1_E2"/>
    <property type="match status" value="1"/>
</dbReference>
<dbReference type="GO" id="GO:0005524">
    <property type="term" value="F:ATP binding"/>
    <property type="evidence" value="ECO:0007669"/>
    <property type="project" value="InterPro"/>
</dbReference>
<sequence>MESATTVAMPSIDEPGLSARDVAERQADGHGNAMKTSSSRSIKDIIRANVFTLFNGIILGAMLLVLLTGSWKDAVFGFVIIVNTGIGIVTELRSKRTLDKLSILVASDYLVHRDGGDVEVSHDAIVLDDLLWIRSGEQVPADGTIIETWGLELDESMLTGESRTVRKKAGDEVYSGSTAVSGMALIRVTAVGEHSYAAKITAEAKVFKKTTSDLNKGINTILKVMTFVVVPLCVLLIWSQMRTVGGWSQAIATGQWRQAVVSAVAGVVGMIPEGLVLLTSLNFAVAAMRLARKNTLVQELESVETLARVDCLNLDKTGTITDGGIALNQVTMLAGANGIAEHDVKQALFDLSNEEQPNGTGKAVLEGLGREGFSGGAVDARVPFSSARKWSAIVSDTGVWFMGAPEVIISALNGAYDHVLDMVNRNANEGNRVLLIAHQSIGAAPDFEENPRLDPAAEPVALVLCSERIRSDAESTLAWFREQGVRCRIISGDNPVTVGAIARKVRLTGEREPVYMDARELPDDIDELADVLQNVDVLGRVLPNQKKAVVQALHRDDHVVAMTGDGVNDALALKEADLGIAMGNAAPATKAIAQVVLVDSKFSHLPDVVARGRQVMANMERVASLFLVKTVYSALISLGVVLTQIPFPYLPRHITYLGGLTIGVPAFILALAPNTRRYIPGFLGRVVRFALPGGIAVALSILLSTWILPGAMGWDITGNPADLAKLRAVNAIILFVLGILVLARVAQPLTGWRGLMVLAFAAAGALGMFIPFIRRFFALIVPGGSMLVAVLIALAIAAVIFFICVGTARMLARRGKAGIAAGK</sequence>
<evidence type="ECO:0000313" key="9">
    <source>
        <dbReference type="Proteomes" id="UP000029060"/>
    </source>
</evidence>
<feature type="transmembrane region" description="Helical" evidence="6">
    <location>
        <begin position="686"/>
        <end position="708"/>
    </location>
</feature>
<feature type="transmembrane region" description="Helical" evidence="6">
    <location>
        <begin position="728"/>
        <end position="746"/>
    </location>
</feature>
<evidence type="ECO:0000256" key="5">
    <source>
        <dbReference type="ARBA" id="ARBA00023136"/>
    </source>
</evidence>
<dbReference type="SFLD" id="SFLDG00002">
    <property type="entry name" value="C1.7:_P-type_atpase_like"/>
    <property type="match status" value="1"/>
</dbReference>
<dbReference type="SFLD" id="SFLDS00003">
    <property type="entry name" value="Haloacid_Dehalogenase"/>
    <property type="match status" value="1"/>
</dbReference>
<feature type="transmembrane region" description="Helical" evidence="6">
    <location>
        <begin position="622"/>
        <end position="642"/>
    </location>
</feature>
<dbReference type="Gene3D" id="1.20.1110.10">
    <property type="entry name" value="Calcium-transporting ATPase, transmembrane domain"/>
    <property type="match status" value="1"/>
</dbReference>
<evidence type="ECO:0000256" key="1">
    <source>
        <dbReference type="ARBA" id="ARBA00004651"/>
    </source>
</evidence>
<dbReference type="GO" id="GO:0005886">
    <property type="term" value="C:plasma membrane"/>
    <property type="evidence" value="ECO:0007669"/>
    <property type="project" value="UniProtKB-SubCell"/>
</dbReference>
<reference evidence="8 9" key="1">
    <citation type="submission" date="2014-03" db="EMBL/GenBank/DDBJ databases">
        <title>Genomics of Bifidobacteria.</title>
        <authorList>
            <person name="Ventura M."/>
            <person name="Milani C."/>
            <person name="Lugli G.A."/>
        </authorList>
    </citation>
    <scope>NUCLEOTIDE SEQUENCE [LARGE SCALE GENOMIC DNA]</scope>
    <source>
        <strain evidence="8 9">LMG 11341</strain>
    </source>
</reference>
<organism evidence="8 9">
    <name type="scientific">Bifidobacterium merycicum</name>
    <dbReference type="NCBI Taxonomy" id="78345"/>
    <lineage>
        <taxon>Bacteria</taxon>
        <taxon>Bacillati</taxon>
        <taxon>Actinomycetota</taxon>
        <taxon>Actinomycetes</taxon>
        <taxon>Bifidobacteriales</taxon>
        <taxon>Bifidobacteriaceae</taxon>
        <taxon>Bifidobacterium</taxon>
    </lineage>
</organism>
<evidence type="ECO:0000256" key="4">
    <source>
        <dbReference type="ARBA" id="ARBA00022989"/>
    </source>
</evidence>
<accession>A0A087BI68</accession>
<dbReference type="InterPro" id="IPR001757">
    <property type="entry name" value="P_typ_ATPase"/>
</dbReference>
<protein>
    <submittedName>
        <fullName evidence="8">Cation-transporting ATPase</fullName>
        <ecNumber evidence="8">3.6.3.6</ecNumber>
    </submittedName>
</protein>
<dbReference type="Proteomes" id="UP000029060">
    <property type="component" value="Unassembled WGS sequence"/>
</dbReference>
<feature type="transmembrane region" description="Helical" evidence="6">
    <location>
        <begin position="755"/>
        <end position="773"/>
    </location>
</feature>
<keyword evidence="4 6" id="KW-1133">Transmembrane helix</keyword>
<dbReference type="OrthoDB" id="9814270at2"/>
<comment type="caution">
    <text evidence="8">The sequence shown here is derived from an EMBL/GenBank/DDBJ whole genome shotgun (WGS) entry which is preliminary data.</text>
</comment>
<evidence type="ECO:0000313" key="8">
    <source>
        <dbReference type="EMBL" id="KFI70718.1"/>
    </source>
</evidence>
<dbReference type="PANTHER" id="PTHR42861">
    <property type="entry name" value="CALCIUM-TRANSPORTING ATPASE"/>
    <property type="match status" value="1"/>
</dbReference>
<dbReference type="InterPro" id="IPR018303">
    <property type="entry name" value="ATPase_P-typ_P_site"/>
</dbReference>
<dbReference type="Gene3D" id="3.40.1110.10">
    <property type="entry name" value="Calcium-transporting ATPase, cytoplasmic domain N"/>
    <property type="match status" value="1"/>
</dbReference>
<dbReference type="EC" id="3.6.3.6" evidence="8"/>